<reference evidence="3" key="1">
    <citation type="submission" date="2016-10" db="EMBL/GenBank/DDBJ databases">
        <authorList>
            <person name="Varghese N."/>
            <person name="Submissions S."/>
        </authorList>
    </citation>
    <scope>NUCLEOTIDE SEQUENCE [LARGE SCALE GENOMIC DNA]</scope>
    <source>
        <strain evidence="3">CGMCC 4.7042</strain>
    </source>
</reference>
<evidence type="ECO:0000256" key="1">
    <source>
        <dbReference type="SAM" id="MobiDB-lite"/>
    </source>
</evidence>
<accession>A0A1G9TSF7</accession>
<dbReference type="Proteomes" id="UP000199063">
    <property type="component" value="Unassembled WGS sequence"/>
</dbReference>
<evidence type="ECO:0000313" key="2">
    <source>
        <dbReference type="EMBL" id="SDM50637.1"/>
    </source>
</evidence>
<gene>
    <name evidence="2" type="ORF">SAMN05444921_10981</name>
</gene>
<sequence>MRLWEPGSADHARAGKPFQGQVRAGAHGRTVRLVQLGDEGADFFVVRPQRVRDAV</sequence>
<feature type="region of interest" description="Disordered" evidence="1">
    <location>
        <begin position="1"/>
        <end position="23"/>
    </location>
</feature>
<organism evidence="2 3">
    <name type="scientific">Streptomyces wuyuanensis</name>
    <dbReference type="NCBI Taxonomy" id="1196353"/>
    <lineage>
        <taxon>Bacteria</taxon>
        <taxon>Bacillati</taxon>
        <taxon>Actinomycetota</taxon>
        <taxon>Actinomycetes</taxon>
        <taxon>Kitasatosporales</taxon>
        <taxon>Streptomycetaceae</taxon>
        <taxon>Streptomyces</taxon>
    </lineage>
</organism>
<dbReference type="GeneID" id="96657111"/>
<dbReference type="AlphaFoldDB" id="A0A1G9TSF7"/>
<keyword evidence="3" id="KW-1185">Reference proteome</keyword>
<proteinExistence type="predicted"/>
<dbReference type="EMBL" id="FNHI01000009">
    <property type="protein sequence ID" value="SDM50637.1"/>
    <property type="molecule type" value="Genomic_DNA"/>
</dbReference>
<evidence type="ECO:0000313" key="3">
    <source>
        <dbReference type="Proteomes" id="UP000199063"/>
    </source>
</evidence>
<dbReference type="RefSeq" id="WP_167746016.1">
    <property type="nucleotide sequence ID" value="NZ_FNHI01000009.1"/>
</dbReference>
<name>A0A1G9TSF7_9ACTN</name>
<protein>
    <submittedName>
        <fullName evidence="2">Uncharacterized protein</fullName>
    </submittedName>
</protein>